<evidence type="ECO:0000256" key="7">
    <source>
        <dbReference type="SAM" id="Phobius"/>
    </source>
</evidence>
<proteinExistence type="predicted"/>
<evidence type="ECO:0000313" key="9">
    <source>
        <dbReference type="EMBL" id="MFI9103384.1"/>
    </source>
</evidence>
<feature type="transmembrane region" description="Helical" evidence="7">
    <location>
        <begin position="21"/>
        <end position="43"/>
    </location>
</feature>
<dbReference type="PANTHER" id="PTHR13414:SF9">
    <property type="entry name" value="PROTON-COUPLED ZINC ANTIPORTER SLC30A9, MITOCHONDRIAL"/>
    <property type="match status" value="1"/>
</dbReference>
<name>A0ABW8CAD0_9ACTN</name>
<feature type="transmembrane region" description="Helical" evidence="7">
    <location>
        <begin position="49"/>
        <end position="70"/>
    </location>
</feature>
<feature type="compositionally biased region" description="Basic and acidic residues" evidence="6">
    <location>
        <begin position="322"/>
        <end position="333"/>
    </location>
</feature>
<organism evidence="9 10">
    <name type="scientific">Streptomyces fildesensis</name>
    <dbReference type="NCBI Taxonomy" id="375757"/>
    <lineage>
        <taxon>Bacteria</taxon>
        <taxon>Bacillati</taxon>
        <taxon>Actinomycetota</taxon>
        <taxon>Actinomycetes</taxon>
        <taxon>Kitasatosporales</taxon>
        <taxon>Streptomycetaceae</taxon>
        <taxon>Streptomyces</taxon>
    </lineage>
</organism>
<evidence type="ECO:0000256" key="6">
    <source>
        <dbReference type="SAM" id="MobiDB-lite"/>
    </source>
</evidence>
<dbReference type="Proteomes" id="UP001614394">
    <property type="component" value="Unassembled WGS sequence"/>
</dbReference>
<feature type="transmembrane region" description="Helical" evidence="7">
    <location>
        <begin position="90"/>
        <end position="113"/>
    </location>
</feature>
<dbReference type="InterPro" id="IPR027469">
    <property type="entry name" value="Cation_efflux_TMD_sf"/>
</dbReference>
<dbReference type="EMBL" id="JBITYG010000007">
    <property type="protein sequence ID" value="MFI9103384.1"/>
    <property type="molecule type" value="Genomic_DNA"/>
</dbReference>
<keyword evidence="3 7" id="KW-0812">Transmembrane</keyword>
<evidence type="ECO:0000256" key="2">
    <source>
        <dbReference type="ARBA" id="ARBA00022448"/>
    </source>
</evidence>
<evidence type="ECO:0000256" key="5">
    <source>
        <dbReference type="ARBA" id="ARBA00023136"/>
    </source>
</evidence>
<dbReference type="PANTHER" id="PTHR13414">
    <property type="entry name" value="HUEL-CATION TRANSPORTER"/>
    <property type="match status" value="1"/>
</dbReference>
<feature type="transmembrane region" description="Helical" evidence="7">
    <location>
        <begin position="207"/>
        <end position="224"/>
    </location>
</feature>
<feature type="domain" description="Cation efflux protein transmembrane" evidence="8">
    <location>
        <begin position="23"/>
        <end position="234"/>
    </location>
</feature>
<dbReference type="RefSeq" id="WP_399652363.1">
    <property type="nucleotide sequence ID" value="NZ_JBITYG010000007.1"/>
</dbReference>
<keyword evidence="10" id="KW-1185">Reference proteome</keyword>
<dbReference type="InterPro" id="IPR040177">
    <property type="entry name" value="SLC30A9"/>
</dbReference>
<gene>
    <name evidence="9" type="ORF">ACIGXA_22960</name>
</gene>
<reference evidence="9 10" key="1">
    <citation type="submission" date="2024-10" db="EMBL/GenBank/DDBJ databases">
        <title>The Natural Products Discovery Center: Release of the First 8490 Sequenced Strains for Exploring Actinobacteria Biosynthetic Diversity.</title>
        <authorList>
            <person name="Kalkreuter E."/>
            <person name="Kautsar S.A."/>
            <person name="Yang D."/>
            <person name="Bader C.D."/>
            <person name="Teijaro C.N."/>
            <person name="Fluegel L."/>
            <person name="Davis C.M."/>
            <person name="Simpson J.R."/>
            <person name="Lauterbach L."/>
            <person name="Steele A.D."/>
            <person name="Gui C."/>
            <person name="Meng S."/>
            <person name="Li G."/>
            <person name="Viehrig K."/>
            <person name="Ye F."/>
            <person name="Su P."/>
            <person name="Kiefer A.F."/>
            <person name="Nichols A."/>
            <person name="Cepeda A.J."/>
            <person name="Yan W."/>
            <person name="Fan B."/>
            <person name="Jiang Y."/>
            <person name="Adhikari A."/>
            <person name="Zheng C.-J."/>
            <person name="Schuster L."/>
            <person name="Cowan T.M."/>
            <person name="Smanski M.J."/>
            <person name="Chevrette M.G."/>
            <person name="De Carvalho L.P.S."/>
            <person name="Shen B."/>
        </authorList>
    </citation>
    <scope>NUCLEOTIDE SEQUENCE [LARGE SCALE GENOMIC DNA]</scope>
    <source>
        <strain evidence="9 10">NPDC053399</strain>
    </source>
</reference>
<evidence type="ECO:0000256" key="4">
    <source>
        <dbReference type="ARBA" id="ARBA00022989"/>
    </source>
</evidence>
<keyword evidence="2" id="KW-0813">Transport</keyword>
<comment type="caution">
    <text evidence="9">The sequence shown here is derived from an EMBL/GenBank/DDBJ whole genome shotgun (WGS) entry which is preliminary data.</text>
</comment>
<dbReference type="SUPFAM" id="SSF161111">
    <property type="entry name" value="Cation efflux protein transmembrane domain-like"/>
    <property type="match status" value="1"/>
</dbReference>
<feature type="transmembrane region" description="Helical" evidence="7">
    <location>
        <begin position="183"/>
        <end position="201"/>
    </location>
</feature>
<dbReference type="Gene3D" id="1.20.1510.10">
    <property type="entry name" value="Cation efflux protein transmembrane domain"/>
    <property type="match status" value="1"/>
</dbReference>
<accession>A0ABW8CAD0</accession>
<dbReference type="Pfam" id="PF01545">
    <property type="entry name" value="Cation_efflux"/>
    <property type="match status" value="1"/>
</dbReference>
<feature type="transmembrane region" description="Helical" evidence="7">
    <location>
        <begin position="125"/>
        <end position="150"/>
    </location>
</feature>
<protein>
    <submittedName>
        <fullName evidence="9">Cation diffusion facilitator family transporter</fullName>
    </submittedName>
</protein>
<comment type="subcellular location">
    <subcellularLocation>
        <location evidence="1">Membrane</location>
        <topology evidence="1">Multi-pass membrane protein</topology>
    </subcellularLocation>
</comment>
<keyword evidence="4 7" id="KW-1133">Transmembrane helix</keyword>
<dbReference type="NCBIfam" id="TIGR01297">
    <property type="entry name" value="CDF"/>
    <property type="match status" value="1"/>
</dbReference>
<sequence length="344" mass="36342">MTEQSEKAAGSRSDEDSRTKVTIIMALGANLVIAVAKAVGGLFAGSPALLSEAAHSVADSMNEVFLLASLKRSKRAPDNEHPFGYGKDRFFWSLLAAVGIFTMGGCFSVFQGVEALHSTGEESRSGYLVGLGVLVVALLAEGASLAKALLQVRGQARAAGRGLLQQIRVADDPALRTVMAEDGTAVIGVLLAIAGMALHMATGQVQWEAGASLAIGVLLIYVAYRLGKDARGQLIGEAVDPGLQLRIRSFLAEQPEIDAVTSLLTMRLGMDSTLVAARVDLVGGLDSEEVEEISGRIKGEMREKWPTADHVFLDITHASDEDRSRAGRDREILDGAATEHPAGH</sequence>
<feature type="region of interest" description="Disordered" evidence="6">
    <location>
        <begin position="322"/>
        <end position="344"/>
    </location>
</feature>
<evidence type="ECO:0000256" key="3">
    <source>
        <dbReference type="ARBA" id="ARBA00022692"/>
    </source>
</evidence>
<keyword evidence="5 7" id="KW-0472">Membrane</keyword>
<dbReference type="InterPro" id="IPR058533">
    <property type="entry name" value="Cation_efflux_TM"/>
</dbReference>
<dbReference type="InterPro" id="IPR036837">
    <property type="entry name" value="Cation_efflux_CTD_sf"/>
</dbReference>
<evidence type="ECO:0000256" key="1">
    <source>
        <dbReference type="ARBA" id="ARBA00004141"/>
    </source>
</evidence>
<evidence type="ECO:0000259" key="8">
    <source>
        <dbReference type="Pfam" id="PF01545"/>
    </source>
</evidence>
<evidence type="ECO:0000313" key="10">
    <source>
        <dbReference type="Proteomes" id="UP001614394"/>
    </source>
</evidence>
<dbReference type="InterPro" id="IPR002524">
    <property type="entry name" value="Cation_efflux"/>
</dbReference>
<dbReference type="SUPFAM" id="SSF160240">
    <property type="entry name" value="Cation efflux protein cytoplasmic domain-like"/>
    <property type="match status" value="1"/>
</dbReference>